<evidence type="ECO:0000313" key="3">
    <source>
        <dbReference type="EMBL" id="MBE9663595.1"/>
    </source>
</evidence>
<dbReference type="InterPro" id="IPR007213">
    <property type="entry name" value="Ppm1/Ppm2/Tcmp"/>
</dbReference>
<dbReference type="AlphaFoldDB" id="A0A929KZT7"/>
<keyword evidence="2" id="KW-0808">Transferase</keyword>
<keyword evidence="1 3" id="KW-0489">Methyltransferase</keyword>
<evidence type="ECO:0000256" key="1">
    <source>
        <dbReference type="ARBA" id="ARBA00022603"/>
    </source>
</evidence>
<comment type="caution">
    <text evidence="3">The sequence shown here is derived from an EMBL/GenBank/DDBJ whole genome shotgun (WGS) entry which is preliminary data.</text>
</comment>
<dbReference type="InterPro" id="IPR029063">
    <property type="entry name" value="SAM-dependent_MTases_sf"/>
</dbReference>
<dbReference type="Gene3D" id="3.40.50.150">
    <property type="entry name" value="Vaccinia Virus protein VP39"/>
    <property type="match status" value="1"/>
</dbReference>
<accession>A0A929KZT7</accession>
<reference evidence="3" key="1">
    <citation type="submission" date="2020-10" db="EMBL/GenBank/DDBJ databases">
        <title>Mucilaginibacter mali sp. nov., isolated from rhizosphere soil of apple orchard.</title>
        <authorList>
            <person name="Lee J.-S."/>
            <person name="Kim H.S."/>
            <person name="Kim J.-S."/>
        </authorList>
    </citation>
    <scope>NUCLEOTIDE SEQUENCE</scope>
    <source>
        <strain evidence="3">KCTC 22746</strain>
    </source>
</reference>
<dbReference type="GO" id="GO:0008168">
    <property type="term" value="F:methyltransferase activity"/>
    <property type="evidence" value="ECO:0007669"/>
    <property type="project" value="UniProtKB-KW"/>
</dbReference>
<organism evidence="3 4">
    <name type="scientific">Mucilaginibacter myungsuensis</name>
    <dbReference type="NCBI Taxonomy" id="649104"/>
    <lineage>
        <taxon>Bacteria</taxon>
        <taxon>Pseudomonadati</taxon>
        <taxon>Bacteroidota</taxon>
        <taxon>Sphingobacteriia</taxon>
        <taxon>Sphingobacteriales</taxon>
        <taxon>Sphingobacteriaceae</taxon>
        <taxon>Mucilaginibacter</taxon>
    </lineage>
</organism>
<keyword evidence="4" id="KW-1185">Reference proteome</keyword>
<gene>
    <name evidence="3" type="ORF">IRJ16_17030</name>
</gene>
<dbReference type="GO" id="GO:0032259">
    <property type="term" value="P:methylation"/>
    <property type="evidence" value="ECO:0007669"/>
    <property type="project" value="UniProtKB-KW"/>
</dbReference>
<proteinExistence type="predicted"/>
<evidence type="ECO:0000313" key="4">
    <source>
        <dbReference type="Proteomes" id="UP000622475"/>
    </source>
</evidence>
<dbReference type="Pfam" id="PF04072">
    <property type="entry name" value="LCM"/>
    <property type="match status" value="1"/>
</dbReference>
<protein>
    <submittedName>
        <fullName evidence="3">Class I SAM-dependent methyltransferase</fullName>
    </submittedName>
</protein>
<sequence length="286" mass="32442">MRDFTSISPSAKSLLLMKGLTDIPFMADAVKLIWGKGTLEALDRNAMNAGFLKRLFHFEIRYKSIDILLDKIKPKNIIELSSGYSFRGLNKVMNNPKITYIDTDLPEVIETKSSLTKSFIEQKQLDLKGHLHTLPLNVLDKQAFLDTVSKFPKGPVTIVNEGLLVYLNTEEKQQLCRNIHQILSERGGYWITGDIYIKKNFPIDTADDGFSDFLKAHNVEDNKFESFEQAEQFFKEQGFIIHKKAQRGLGQLSTIRYAGVARFTGIIAQAARIGKIRDTWALVPAK</sequence>
<dbReference type="SUPFAM" id="SSF53335">
    <property type="entry name" value="S-adenosyl-L-methionine-dependent methyltransferases"/>
    <property type="match status" value="1"/>
</dbReference>
<dbReference type="RefSeq" id="WP_194112834.1">
    <property type="nucleotide sequence ID" value="NZ_JADFFL010000007.1"/>
</dbReference>
<name>A0A929KZT7_9SPHI</name>
<dbReference type="EMBL" id="JADFFL010000007">
    <property type="protein sequence ID" value="MBE9663595.1"/>
    <property type="molecule type" value="Genomic_DNA"/>
</dbReference>
<evidence type="ECO:0000256" key="2">
    <source>
        <dbReference type="ARBA" id="ARBA00022679"/>
    </source>
</evidence>
<dbReference type="Proteomes" id="UP000622475">
    <property type="component" value="Unassembled WGS sequence"/>
</dbReference>